<comment type="caution">
    <text evidence="7">The sequence shown here is derived from an EMBL/GenBank/DDBJ whole genome shotgun (WGS) entry which is preliminary data.</text>
</comment>
<feature type="region of interest" description="Disordered" evidence="4">
    <location>
        <begin position="96"/>
        <end position="126"/>
    </location>
</feature>
<evidence type="ECO:0000313" key="8">
    <source>
        <dbReference type="Proteomes" id="UP001341840"/>
    </source>
</evidence>
<evidence type="ECO:0000256" key="4">
    <source>
        <dbReference type="SAM" id="MobiDB-lite"/>
    </source>
</evidence>
<dbReference type="InterPro" id="IPR000152">
    <property type="entry name" value="EGF-type_Asp/Asn_hydroxyl_site"/>
</dbReference>
<feature type="compositionally biased region" description="Basic and acidic residues" evidence="4">
    <location>
        <begin position="97"/>
        <end position="116"/>
    </location>
</feature>
<feature type="domain" description="EGF-like" evidence="6">
    <location>
        <begin position="51"/>
        <end position="96"/>
    </location>
</feature>
<dbReference type="EMBL" id="JASCZI010272462">
    <property type="protein sequence ID" value="MED6222338.1"/>
    <property type="molecule type" value="Genomic_DNA"/>
</dbReference>
<dbReference type="Pfam" id="PF07645">
    <property type="entry name" value="EGF_CA"/>
    <property type="match status" value="1"/>
</dbReference>
<evidence type="ECO:0000256" key="1">
    <source>
        <dbReference type="ARBA" id="ARBA00022536"/>
    </source>
</evidence>
<evidence type="ECO:0000313" key="7">
    <source>
        <dbReference type="EMBL" id="MED6222338.1"/>
    </source>
</evidence>
<dbReference type="PROSITE" id="PS50026">
    <property type="entry name" value="EGF_3"/>
    <property type="match status" value="1"/>
</dbReference>
<keyword evidence="1 3" id="KW-0245">EGF-like domain</keyword>
<dbReference type="Proteomes" id="UP001341840">
    <property type="component" value="Unassembled WGS sequence"/>
</dbReference>
<organism evidence="7 8">
    <name type="scientific">Stylosanthes scabra</name>
    <dbReference type="NCBI Taxonomy" id="79078"/>
    <lineage>
        <taxon>Eukaryota</taxon>
        <taxon>Viridiplantae</taxon>
        <taxon>Streptophyta</taxon>
        <taxon>Embryophyta</taxon>
        <taxon>Tracheophyta</taxon>
        <taxon>Spermatophyta</taxon>
        <taxon>Magnoliopsida</taxon>
        <taxon>eudicotyledons</taxon>
        <taxon>Gunneridae</taxon>
        <taxon>Pentapetalae</taxon>
        <taxon>rosids</taxon>
        <taxon>fabids</taxon>
        <taxon>Fabales</taxon>
        <taxon>Fabaceae</taxon>
        <taxon>Papilionoideae</taxon>
        <taxon>50 kb inversion clade</taxon>
        <taxon>dalbergioids sensu lato</taxon>
        <taxon>Dalbergieae</taxon>
        <taxon>Pterocarpus clade</taxon>
        <taxon>Stylosanthes</taxon>
    </lineage>
</organism>
<evidence type="ECO:0000256" key="3">
    <source>
        <dbReference type="PROSITE-ProRule" id="PRU00076"/>
    </source>
</evidence>
<dbReference type="SMART" id="SM00179">
    <property type="entry name" value="EGF_CA"/>
    <property type="match status" value="1"/>
</dbReference>
<dbReference type="PROSITE" id="PS01187">
    <property type="entry name" value="EGF_CA"/>
    <property type="match status" value="1"/>
</dbReference>
<protein>
    <recommendedName>
        <fullName evidence="6">EGF-like domain-containing protein</fullName>
    </recommendedName>
</protein>
<keyword evidence="5" id="KW-0812">Transmembrane</keyword>
<proteinExistence type="predicted"/>
<name>A0ABU6ZK44_9FABA</name>
<evidence type="ECO:0000256" key="5">
    <source>
        <dbReference type="SAM" id="Phobius"/>
    </source>
</evidence>
<evidence type="ECO:0000256" key="2">
    <source>
        <dbReference type="ARBA" id="ARBA00023157"/>
    </source>
</evidence>
<evidence type="ECO:0000259" key="6">
    <source>
        <dbReference type="PROSITE" id="PS50026"/>
    </source>
</evidence>
<dbReference type="InterPro" id="IPR001881">
    <property type="entry name" value="EGF-like_Ca-bd_dom"/>
</dbReference>
<dbReference type="SMART" id="SM00181">
    <property type="entry name" value="EGF"/>
    <property type="match status" value="1"/>
</dbReference>
<dbReference type="PROSITE" id="PS00010">
    <property type="entry name" value="ASX_HYDROXYL"/>
    <property type="match status" value="1"/>
</dbReference>
<keyword evidence="5" id="KW-0472">Membrane</keyword>
<dbReference type="CDD" id="cd00054">
    <property type="entry name" value="EGF_CA"/>
    <property type="match status" value="1"/>
</dbReference>
<feature type="transmembrane region" description="Helical" evidence="5">
    <location>
        <begin position="21"/>
        <end position="41"/>
    </location>
</feature>
<keyword evidence="8" id="KW-1185">Reference proteome</keyword>
<sequence length="147" mass="15907">MLLIMRVKLKIVNVTLQALDLVTFATALLVFGEILISSVVAKHFLITLISDIDECVDKELNDCFSGAICKNAPGSFNCSCPHGYLGNGKENGTRCSVGEKHQWESSDKSSSEETKSLLEVPSSSVFDVESSKFDSINQVSMSLVGGR</sequence>
<dbReference type="InterPro" id="IPR018097">
    <property type="entry name" value="EGF_Ca-bd_CS"/>
</dbReference>
<dbReference type="InterPro" id="IPR000742">
    <property type="entry name" value="EGF"/>
</dbReference>
<accession>A0ABU6ZK44</accession>
<dbReference type="SUPFAM" id="SSF57196">
    <property type="entry name" value="EGF/Laminin"/>
    <property type="match status" value="1"/>
</dbReference>
<reference evidence="7 8" key="1">
    <citation type="journal article" date="2023" name="Plants (Basel)">
        <title>Bridging the Gap: Combining Genomics and Transcriptomics Approaches to Understand Stylosanthes scabra, an Orphan Legume from the Brazilian Caatinga.</title>
        <authorList>
            <person name="Ferreira-Neto J.R.C."/>
            <person name="da Silva M.D."/>
            <person name="Binneck E."/>
            <person name="de Melo N.F."/>
            <person name="da Silva R.H."/>
            <person name="de Melo A.L.T.M."/>
            <person name="Pandolfi V."/>
            <person name="Bustamante F.O."/>
            <person name="Brasileiro-Vidal A.C."/>
            <person name="Benko-Iseppon A.M."/>
        </authorList>
    </citation>
    <scope>NUCLEOTIDE SEQUENCE [LARGE SCALE GENOMIC DNA]</scope>
    <source>
        <tissue evidence="7">Leaves</tissue>
    </source>
</reference>
<gene>
    <name evidence="7" type="ORF">PIB30_063352</name>
</gene>
<dbReference type="InterPro" id="IPR049883">
    <property type="entry name" value="NOTCH1_EGF-like"/>
</dbReference>
<dbReference type="Gene3D" id="2.10.25.10">
    <property type="entry name" value="Laminin"/>
    <property type="match status" value="1"/>
</dbReference>
<comment type="caution">
    <text evidence="3">Lacks conserved residue(s) required for the propagation of feature annotation.</text>
</comment>
<keyword evidence="5" id="KW-1133">Transmembrane helix</keyword>
<keyword evidence="2" id="KW-1015">Disulfide bond</keyword>